<accession>A0A1W1HHA6</accession>
<organism evidence="2 3">
    <name type="scientific">Desulfamplus magnetovallimortis</name>
    <dbReference type="NCBI Taxonomy" id="1246637"/>
    <lineage>
        <taxon>Bacteria</taxon>
        <taxon>Pseudomonadati</taxon>
        <taxon>Thermodesulfobacteriota</taxon>
        <taxon>Desulfobacteria</taxon>
        <taxon>Desulfobacterales</taxon>
        <taxon>Desulfobacteraceae</taxon>
        <taxon>Desulfamplus</taxon>
    </lineage>
</organism>
<evidence type="ECO:0000256" key="1">
    <source>
        <dbReference type="SAM" id="Phobius"/>
    </source>
</evidence>
<keyword evidence="1" id="KW-1133">Transmembrane helix</keyword>
<keyword evidence="1" id="KW-0472">Membrane</keyword>
<keyword evidence="1" id="KW-0812">Transmembrane</keyword>
<evidence type="ECO:0000313" key="3">
    <source>
        <dbReference type="Proteomes" id="UP000191931"/>
    </source>
</evidence>
<sequence>MILEVCILLFLILPMICPSIIDVTTNISFEGLSNLICVIHGVMLDIYAIRDNKDKYAQKIISIHQDCKEIF</sequence>
<feature type="transmembrane region" description="Helical" evidence="1">
    <location>
        <begin position="31"/>
        <end position="49"/>
    </location>
</feature>
<gene>
    <name evidence="2" type="ORF">MTBBW1_440018</name>
</gene>
<protein>
    <submittedName>
        <fullName evidence="2">Uncharacterized protein</fullName>
    </submittedName>
</protein>
<dbReference type="EMBL" id="FWEV01000286">
    <property type="protein sequence ID" value="SLM31813.1"/>
    <property type="molecule type" value="Genomic_DNA"/>
</dbReference>
<reference evidence="2 3" key="1">
    <citation type="submission" date="2017-03" db="EMBL/GenBank/DDBJ databases">
        <authorList>
            <person name="Afonso C.L."/>
            <person name="Miller P.J."/>
            <person name="Scott M.A."/>
            <person name="Spackman E."/>
            <person name="Goraichik I."/>
            <person name="Dimitrov K.M."/>
            <person name="Suarez D.L."/>
            <person name="Swayne D.E."/>
        </authorList>
    </citation>
    <scope>NUCLEOTIDE SEQUENCE [LARGE SCALE GENOMIC DNA]</scope>
    <source>
        <strain evidence="2">PRJEB14757</strain>
    </source>
</reference>
<evidence type="ECO:0000313" key="2">
    <source>
        <dbReference type="EMBL" id="SLM31813.1"/>
    </source>
</evidence>
<dbReference type="Proteomes" id="UP000191931">
    <property type="component" value="Unassembled WGS sequence"/>
</dbReference>
<proteinExistence type="predicted"/>
<dbReference type="STRING" id="1246637.MTBBW1_440018"/>
<dbReference type="AlphaFoldDB" id="A0A1W1HHA6"/>
<name>A0A1W1HHA6_9BACT</name>
<keyword evidence="3" id="KW-1185">Reference proteome</keyword>